<protein>
    <submittedName>
        <fullName evidence="2">Uncharacterized protein</fullName>
    </submittedName>
</protein>
<reference evidence="3" key="1">
    <citation type="submission" date="2014-08" db="EMBL/GenBank/DDBJ databases">
        <authorList>
            <person name="Moulin L."/>
        </authorList>
    </citation>
    <scope>NUCLEOTIDE SEQUENCE [LARGE SCALE GENOMIC DNA]</scope>
</reference>
<keyword evidence="3" id="KW-1185">Reference proteome</keyword>
<proteinExistence type="predicted"/>
<feature type="region of interest" description="Disordered" evidence="1">
    <location>
        <begin position="21"/>
        <end position="43"/>
    </location>
</feature>
<gene>
    <name evidence="2" type="ORF">MPL3356_70185</name>
</gene>
<dbReference type="EMBL" id="CCMZ01000067">
    <property type="protein sequence ID" value="CDX27720.1"/>
    <property type="molecule type" value="Genomic_DNA"/>
</dbReference>
<dbReference type="AlphaFoldDB" id="A0A090G9T0"/>
<name>A0A090G9T0_MESPL</name>
<evidence type="ECO:0000313" key="2">
    <source>
        <dbReference type="EMBL" id="CDX27720.1"/>
    </source>
</evidence>
<organism evidence="2 3">
    <name type="scientific">Mesorhizobium plurifarium</name>
    <dbReference type="NCBI Taxonomy" id="69974"/>
    <lineage>
        <taxon>Bacteria</taxon>
        <taxon>Pseudomonadati</taxon>
        <taxon>Pseudomonadota</taxon>
        <taxon>Alphaproteobacteria</taxon>
        <taxon>Hyphomicrobiales</taxon>
        <taxon>Phyllobacteriaceae</taxon>
        <taxon>Mesorhizobium</taxon>
    </lineage>
</organism>
<evidence type="ECO:0000313" key="3">
    <source>
        <dbReference type="Proteomes" id="UP000045285"/>
    </source>
</evidence>
<dbReference type="Proteomes" id="UP000045285">
    <property type="component" value="Unassembled WGS sequence"/>
</dbReference>
<evidence type="ECO:0000256" key="1">
    <source>
        <dbReference type="SAM" id="MobiDB-lite"/>
    </source>
</evidence>
<accession>A0A090G9T0</accession>
<sequence length="69" mass="7599">MAAKRTERGLALPYAIVLPSRGLTLPRPPSPGIDRPWPKNPTARAARCFTFPPRTTRRSPSLPRLPATP</sequence>